<reference evidence="8 9" key="1">
    <citation type="submission" date="2006-10" db="EMBL/GenBank/DDBJ databases">
        <title>Complete sequence of Methanosaeta thermophila PT.</title>
        <authorList>
            <consortium name="US DOE Joint Genome Institute"/>
            <person name="Copeland A."/>
            <person name="Lucas S."/>
            <person name="Lapidus A."/>
            <person name="Barry K."/>
            <person name="Detter J.C."/>
            <person name="Glavina del Rio T."/>
            <person name="Hammon N."/>
            <person name="Israni S."/>
            <person name="Pitluck S."/>
            <person name="Chain P."/>
            <person name="Malfatti S."/>
            <person name="Shin M."/>
            <person name="Vergez L."/>
            <person name="Schmutz J."/>
            <person name="Larimer F."/>
            <person name="Land M."/>
            <person name="Hauser L."/>
            <person name="Kyrpides N."/>
            <person name="Kim E."/>
            <person name="Smith K.S."/>
            <person name="Ingram-Smith C."/>
            <person name="Richardson P."/>
        </authorList>
    </citation>
    <scope>NUCLEOTIDE SEQUENCE [LARGE SCALE GENOMIC DNA]</scope>
    <source>
        <strain evidence="9">DSM 6194 / JCM 14653 / NBRC 101360 / PT</strain>
    </source>
</reference>
<evidence type="ECO:0000256" key="6">
    <source>
        <dbReference type="SAM" id="Phobius"/>
    </source>
</evidence>
<dbReference type="InterPro" id="IPR003834">
    <property type="entry name" value="Cyt_c_assmbl_TM_dom"/>
</dbReference>
<dbReference type="Gene3D" id="3.40.30.10">
    <property type="entry name" value="Glutaredoxin"/>
    <property type="match status" value="1"/>
</dbReference>
<feature type="transmembrane region" description="Helical" evidence="6">
    <location>
        <begin position="308"/>
        <end position="332"/>
    </location>
</feature>
<comment type="similarity">
    <text evidence="2">Belongs to the DsbD family.</text>
</comment>
<keyword evidence="3 6" id="KW-0812">Transmembrane</keyword>
<evidence type="ECO:0000259" key="7">
    <source>
        <dbReference type="Pfam" id="PF02683"/>
    </source>
</evidence>
<feature type="transmembrane region" description="Helical" evidence="6">
    <location>
        <begin position="278"/>
        <end position="296"/>
    </location>
</feature>
<dbReference type="AlphaFoldDB" id="A0B865"/>
<sequence length="366" mass="40119">MHSRRSAADNTIRNALRTLVPALALFLFVYPAACEDVLILTAPGCAKCAAAHSVLEDVLSSYEDVHIQEHTYTSEEGRKIIKEFRVKDIPSIIIDGSVIGYRDYDGNESRLRELIISALEGRIRTNASSEMPYPSELFESITLSTALTVLIAGLLAGFNPCLLAILAFLATTVLSSTGRRRDMLSMIIFFSLGILSVYLIVGMGLFRVMQNTDTASMLRLVLSMLLILLGMLQLEDARRLGSSGRSLFRTDWILSYFQAAAGAQSLAAYFLLGMLFSMVKAPCVGAVYVAIITMIYTKGYASSAIAYLFLYNLGVVLPVMLLGGAIALGMQPESVERFRHEHRVAIRIITGLTLIALAPLIYLEII</sequence>
<evidence type="ECO:0000256" key="1">
    <source>
        <dbReference type="ARBA" id="ARBA00004141"/>
    </source>
</evidence>
<name>A0B865_METTP</name>
<keyword evidence="5 6" id="KW-0472">Membrane</keyword>
<dbReference type="KEGG" id="mtp:Mthe_1106"/>
<dbReference type="GO" id="GO:0017004">
    <property type="term" value="P:cytochrome complex assembly"/>
    <property type="evidence" value="ECO:0007669"/>
    <property type="project" value="InterPro"/>
</dbReference>
<comment type="subcellular location">
    <subcellularLocation>
        <location evidence="1">Membrane</location>
        <topology evidence="1">Multi-pass membrane protein</topology>
    </subcellularLocation>
</comment>
<evidence type="ECO:0000256" key="5">
    <source>
        <dbReference type="ARBA" id="ARBA00023136"/>
    </source>
</evidence>
<accession>A0B865</accession>
<dbReference type="STRING" id="349307.Mthe_1106"/>
<organism evidence="8 9">
    <name type="scientific">Methanothrix thermoacetophila (strain DSM 6194 / JCM 14653 / NBRC 101360 / PT)</name>
    <name type="common">Methanosaeta thermophila</name>
    <dbReference type="NCBI Taxonomy" id="349307"/>
    <lineage>
        <taxon>Archaea</taxon>
        <taxon>Methanobacteriati</taxon>
        <taxon>Methanobacteriota</taxon>
        <taxon>Stenosarchaea group</taxon>
        <taxon>Methanomicrobia</taxon>
        <taxon>Methanotrichales</taxon>
        <taxon>Methanotrichaceae</taxon>
        <taxon>Methanothrix</taxon>
    </lineage>
</organism>
<evidence type="ECO:0000313" key="9">
    <source>
        <dbReference type="Proteomes" id="UP000000674"/>
    </source>
</evidence>
<feature type="domain" description="Cytochrome C biogenesis protein transmembrane" evidence="7">
    <location>
        <begin position="145"/>
        <end position="326"/>
    </location>
</feature>
<dbReference type="OrthoDB" id="121818at2157"/>
<evidence type="ECO:0000256" key="4">
    <source>
        <dbReference type="ARBA" id="ARBA00022989"/>
    </source>
</evidence>
<gene>
    <name evidence="8" type="ordered locus">Mthe_1106</name>
</gene>
<feature type="transmembrane region" description="Helical" evidence="6">
    <location>
        <begin position="253"/>
        <end position="272"/>
    </location>
</feature>
<dbReference type="SUPFAM" id="SSF52833">
    <property type="entry name" value="Thioredoxin-like"/>
    <property type="match status" value="1"/>
</dbReference>
<proteinExistence type="inferred from homology"/>
<evidence type="ECO:0000256" key="2">
    <source>
        <dbReference type="ARBA" id="ARBA00006143"/>
    </source>
</evidence>
<feature type="transmembrane region" description="Helical" evidence="6">
    <location>
        <begin position="344"/>
        <end position="363"/>
    </location>
</feature>
<dbReference type="PANTHER" id="PTHR31272">
    <property type="entry name" value="CYTOCHROME C-TYPE BIOGENESIS PROTEIN HI_1454-RELATED"/>
    <property type="match status" value="1"/>
</dbReference>
<protein>
    <submittedName>
        <fullName evidence="8">Cytochrome c biogenesis protein, transmembrane region</fullName>
    </submittedName>
</protein>
<dbReference type="InterPro" id="IPR051790">
    <property type="entry name" value="Cytochrome_c-biogenesis_DsbD"/>
</dbReference>
<dbReference type="Proteomes" id="UP000000674">
    <property type="component" value="Chromosome"/>
</dbReference>
<dbReference type="HOGENOM" id="CLU_046133_1_0_2"/>
<dbReference type="GO" id="GO:0016020">
    <property type="term" value="C:membrane"/>
    <property type="evidence" value="ECO:0007669"/>
    <property type="project" value="UniProtKB-SubCell"/>
</dbReference>
<dbReference type="EMBL" id="CP000477">
    <property type="protein sequence ID" value="ABK14889.1"/>
    <property type="molecule type" value="Genomic_DNA"/>
</dbReference>
<feature type="transmembrane region" description="Helical" evidence="6">
    <location>
        <begin position="215"/>
        <end position="232"/>
    </location>
</feature>
<evidence type="ECO:0000256" key="3">
    <source>
        <dbReference type="ARBA" id="ARBA00022692"/>
    </source>
</evidence>
<dbReference type="PANTHER" id="PTHR31272:SF9">
    <property type="entry name" value="BLL1027 PROTEIN"/>
    <property type="match status" value="1"/>
</dbReference>
<dbReference type="Pfam" id="PF02683">
    <property type="entry name" value="DsbD_TM"/>
    <property type="match status" value="1"/>
</dbReference>
<keyword evidence="9" id="KW-1185">Reference proteome</keyword>
<keyword evidence="4 6" id="KW-1133">Transmembrane helix</keyword>
<evidence type="ECO:0000313" key="8">
    <source>
        <dbReference type="EMBL" id="ABK14889.1"/>
    </source>
</evidence>
<feature type="transmembrane region" description="Helical" evidence="6">
    <location>
        <begin position="186"/>
        <end position="209"/>
    </location>
</feature>
<dbReference type="InterPro" id="IPR036249">
    <property type="entry name" value="Thioredoxin-like_sf"/>
</dbReference>
<feature type="transmembrane region" description="Helical" evidence="6">
    <location>
        <begin position="149"/>
        <end position="174"/>
    </location>
</feature>